<keyword evidence="12" id="KW-0807">Transducer</keyword>
<dbReference type="InterPro" id="IPR058808">
    <property type="entry name" value="GAIN_ADGRA2/3"/>
</dbReference>
<dbReference type="InterPro" id="IPR057244">
    <property type="entry name" value="GAIN_B"/>
</dbReference>
<dbReference type="InterPro" id="IPR003591">
    <property type="entry name" value="Leu-rich_rpt_typical-subtyp"/>
</dbReference>
<keyword evidence="4 15" id="KW-0812">Transmembrane</keyword>
<evidence type="ECO:0000313" key="22">
    <source>
        <dbReference type="Proteomes" id="UP001153737"/>
    </source>
</evidence>
<dbReference type="SMART" id="SM00369">
    <property type="entry name" value="LRR_TYP"/>
    <property type="match status" value="3"/>
</dbReference>
<dbReference type="PROSITE" id="PS50261">
    <property type="entry name" value="G_PROTEIN_RECEP_F2_4"/>
    <property type="match status" value="1"/>
</dbReference>
<dbReference type="InterPro" id="IPR032675">
    <property type="entry name" value="LRR_dom_sf"/>
</dbReference>
<evidence type="ECO:0000256" key="11">
    <source>
        <dbReference type="ARBA" id="ARBA00023170"/>
    </source>
</evidence>
<comment type="subcellular location">
    <subcellularLocation>
        <location evidence="1">Membrane</location>
        <topology evidence="1">Multi-pass membrane protein</topology>
    </subcellularLocation>
</comment>
<feature type="transmembrane region" description="Helical" evidence="15">
    <location>
        <begin position="769"/>
        <end position="790"/>
    </location>
</feature>
<reference evidence="21" key="2">
    <citation type="submission" date="2022-10" db="EMBL/GenBank/DDBJ databases">
        <authorList>
            <consortium name="ENA_rothamsted_submissions"/>
            <consortium name="culmorum"/>
            <person name="King R."/>
        </authorList>
    </citation>
    <scope>NUCLEOTIDE SEQUENCE</scope>
</reference>
<dbReference type="GO" id="GO:0005886">
    <property type="term" value="C:plasma membrane"/>
    <property type="evidence" value="ECO:0007669"/>
    <property type="project" value="TreeGrafter"/>
</dbReference>
<evidence type="ECO:0000256" key="6">
    <source>
        <dbReference type="ARBA" id="ARBA00022737"/>
    </source>
</evidence>
<dbReference type="InterPro" id="IPR001879">
    <property type="entry name" value="GPCR_2_extracellular_dom"/>
</dbReference>
<dbReference type="InterPro" id="IPR046338">
    <property type="entry name" value="GAIN_dom_sf"/>
</dbReference>
<evidence type="ECO:0000259" key="18">
    <source>
        <dbReference type="PROSITE" id="PS50227"/>
    </source>
</evidence>
<evidence type="ECO:0000256" key="4">
    <source>
        <dbReference type="ARBA" id="ARBA00022692"/>
    </source>
</evidence>
<dbReference type="SUPFAM" id="SSF111418">
    <property type="entry name" value="Hormone receptor domain"/>
    <property type="match status" value="1"/>
</dbReference>
<dbReference type="InterPro" id="IPR017981">
    <property type="entry name" value="GPCR_2-like_7TM"/>
</dbReference>
<keyword evidence="6" id="KW-0677">Repeat</keyword>
<dbReference type="PANTHER" id="PTHR45930:SF4">
    <property type="entry name" value="ADHESION G PROTEIN-COUPLED RECEPTOR A3"/>
    <property type="match status" value="1"/>
</dbReference>
<evidence type="ECO:0008006" key="23">
    <source>
        <dbReference type="Google" id="ProtNLM"/>
    </source>
</evidence>
<evidence type="ECO:0000256" key="16">
    <source>
        <dbReference type="SAM" id="SignalP"/>
    </source>
</evidence>
<dbReference type="InterPro" id="IPR000483">
    <property type="entry name" value="Cys-rich_flank_reg_C"/>
</dbReference>
<evidence type="ECO:0000256" key="15">
    <source>
        <dbReference type="SAM" id="Phobius"/>
    </source>
</evidence>
<dbReference type="InterPro" id="IPR000832">
    <property type="entry name" value="GPCR_2_secretin-like"/>
</dbReference>
<dbReference type="OrthoDB" id="10031018at2759"/>
<evidence type="ECO:0000256" key="2">
    <source>
        <dbReference type="ARBA" id="ARBA00007343"/>
    </source>
</evidence>
<proteinExistence type="inferred from homology"/>
<dbReference type="SUPFAM" id="SSF52058">
    <property type="entry name" value="L domain-like"/>
    <property type="match status" value="1"/>
</dbReference>
<dbReference type="SUPFAM" id="SSF48726">
    <property type="entry name" value="Immunoglobulin"/>
    <property type="match status" value="1"/>
</dbReference>
<dbReference type="Gene3D" id="1.20.1070.10">
    <property type="entry name" value="Rhodopsin 7-helix transmembrane proteins"/>
    <property type="match status" value="1"/>
</dbReference>
<keyword evidence="7 15" id="KW-1133">Transmembrane helix</keyword>
<evidence type="ECO:0000256" key="13">
    <source>
        <dbReference type="ARBA" id="ARBA00023319"/>
    </source>
</evidence>
<keyword evidence="10" id="KW-1015">Disulfide bond</keyword>
<keyword evidence="11" id="KW-0675">Receptor</keyword>
<keyword evidence="3" id="KW-0433">Leucine-rich repeat</keyword>
<evidence type="ECO:0000259" key="17">
    <source>
        <dbReference type="PROSITE" id="PS50221"/>
    </source>
</evidence>
<dbReference type="GO" id="GO:0007166">
    <property type="term" value="P:cell surface receptor signaling pathway"/>
    <property type="evidence" value="ECO:0007669"/>
    <property type="project" value="InterPro"/>
</dbReference>
<dbReference type="InterPro" id="IPR000203">
    <property type="entry name" value="GPS"/>
</dbReference>
<comment type="similarity">
    <text evidence="2">Belongs to the G-protein coupled receptor 2 family. Adhesion G-protein coupled receptor (ADGR) subfamily.</text>
</comment>
<feature type="region of interest" description="Disordered" evidence="14">
    <location>
        <begin position="1462"/>
        <end position="1483"/>
    </location>
</feature>
<dbReference type="Pfam" id="PF13855">
    <property type="entry name" value="LRR_8"/>
    <property type="match status" value="1"/>
</dbReference>
<evidence type="ECO:0000256" key="12">
    <source>
        <dbReference type="ARBA" id="ARBA00023224"/>
    </source>
</evidence>
<feature type="domain" description="G-protein coupled receptors family 2 profile 2" evidence="19">
    <location>
        <begin position="734"/>
        <end position="1030"/>
    </location>
</feature>
<dbReference type="PROSITE" id="PS50835">
    <property type="entry name" value="IG_LIKE"/>
    <property type="match status" value="1"/>
</dbReference>
<feature type="chain" id="PRO_5040280635" description="Adhesion G protein-coupled receptor A3" evidence="16">
    <location>
        <begin position="33"/>
        <end position="1483"/>
    </location>
</feature>
<feature type="transmembrane region" description="Helical" evidence="15">
    <location>
        <begin position="733"/>
        <end position="757"/>
    </location>
</feature>
<evidence type="ECO:0000313" key="21">
    <source>
        <dbReference type="EMBL" id="CAG9815828.1"/>
    </source>
</evidence>
<dbReference type="InterPro" id="IPR036179">
    <property type="entry name" value="Ig-like_dom_sf"/>
</dbReference>
<keyword evidence="9 15" id="KW-0472">Membrane</keyword>
<dbReference type="SMART" id="SM00082">
    <property type="entry name" value="LRRCT"/>
    <property type="match status" value="1"/>
</dbReference>
<dbReference type="Gene3D" id="3.80.10.10">
    <property type="entry name" value="Ribonuclease Inhibitor"/>
    <property type="match status" value="2"/>
</dbReference>
<feature type="domain" description="Ig-like" evidence="20">
    <location>
        <begin position="242"/>
        <end position="343"/>
    </location>
</feature>
<dbReference type="InterPro" id="IPR001611">
    <property type="entry name" value="Leu-rich_rpt"/>
</dbReference>
<evidence type="ECO:0000259" key="20">
    <source>
        <dbReference type="PROSITE" id="PS50835"/>
    </source>
</evidence>
<reference evidence="21" key="1">
    <citation type="submission" date="2022-01" db="EMBL/GenBank/DDBJ databases">
        <authorList>
            <person name="King R."/>
        </authorList>
    </citation>
    <scope>NUCLEOTIDE SEQUENCE</scope>
</reference>
<dbReference type="PRINTS" id="PR00019">
    <property type="entry name" value="LEURICHRPT"/>
</dbReference>
<feature type="transmembrane region" description="Helical" evidence="15">
    <location>
        <begin position="889"/>
        <end position="909"/>
    </location>
</feature>
<evidence type="ECO:0000256" key="14">
    <source>
        <dbReference type="SAM" id="MobiDB-lite"/>
    </source>
</evidence>
<protein>
    <recommendedName>
        <fullName evidence="23">Adhesion G protein-coupled receptor A3</fullName>
    </recommendedName>
</protein>
<evidence type="ECO:0000256" key="8">
    <source>
        <dbReference type="ARBA" id="ARBA00023040"/>
    </source>
</evidence>
<dbReference type="PANTHER" id="PTHR45930">
    <property type="entry name" value="G-PROTEIN COUPLED RECEPTOR 124-LIKE PROTEIN"/>
    <property type="match status" value="1"/>
</dbReference>
<evidence type="ECO:0000256" key="3">
    <source>
        <dbReference type="ARBA" id="ARBA00022614"/>
    </source>
</evidence>
<feature type="signal peptide" evidence="16">
    <location>
        <begin position="1"/>
        <end position="32"/>
    </location>
</feature>
<dbReference type="InterPro" id="IPR051963">
    <property type="entry name" value="Adhesion_GPCR_A"/>
</dbReference>
<dbReference type="InterPro" id="IPR036445">
    <property type="entry name" value="GPCR_2_extracell_dom_sf"/>
</dbReference>
<feature type="transmembrane region" description="Helical" evidence="15">
    <location>
        <begin position="849"/>
        <end position="869"/>
    </location>
</feature>
<feature type="compositionally biased region" description="Basic and acidic residues" evidence="14">
    <location>
        <begin position="1467"/>
        <end position="1477"/>
    </location>
</feature>
<evidence type="ECO:0000256" key="9">
    <source>
        <dbReference type="ARBA" id="ARBA00023136"/>
    </source>
</evidence>
<dbReference type="Pfam" id="PF01825">
    <property type="entry name" value="GPS"/>
    <property type="match status" value="1"/>
</dbReference>
<dbReference type="InterPro" id="IPR003599">
    <property type="entry name" value="Ig_sub"/>
</dbReference>
<dbReference type="Gene3D" id="2.60.40.10">
    <property type="entry name" value="Immunoglobulins"/>
    <property type="match status" value="1"/>
</dbReference>
<keyword evidence="8" id="KW-0297">G-protein coupled receptor</keyword>
<evidence type="ECO:0000256" key="10">
    <source>
        <dbReference type="ARBA" id="ARBA00023157"/>
    </source>
</evidence>
<dbReference type="Pfam" id="PF26588">
    <property type="entry name" value="GAIN_ADGRA3"/>
    <property type="match status" value="1"/>
</dbReference>
<feature type="transmembrane region" description="Helical" evidence="15">
    <location>
        <begin position="802"/>
        <end position="822"/>
    </location>
</feature>
<dbReference type="InterPro" id="IPR013783">
    <property type="entry name" value="Ig-like_fold"/>
</dbReference>
<evidence type="ECO:0000259" key="19">
    <source>
        <dbReference type="PROSITE" id="PS50261"/>
    </source>
</evidence>
<name>A0A9N9SF33_PHACE</name>
<dbReference type="Gene3D" id="4.10.1240.10">
    <property type="entry name" value="GPCR, family 2, extracellular hormone receptor domain"/>
    <property type="match status" value="1"/>
</dbReference>
<feature type="region of interest" description="Disordered" evidence="14">
    <location>
        <begin position="1362"/>
        <end position="1415"/>
    </location>
</feature>
<accession>A0A9N9SF33</accession>
<keyword evidence="5 16" id="KW-0732">Signal</keyword>
<dbReference type="PROSITE" id="PS50227">
    <property type="entry name" value="G_PROTEIN_RECEP_F2_3"/>
    <property type="match status" value="1"/>
</dbReference>
<dbReference type="SMART" id="SM00409">
    <property type="entry name" value="IG"/>
    <property type="match status" value="1"/>
</dbReference>
<feature type="transmembrane region" description="Helical" evidence="15">
    <location>
        <begin position="976"/>
        <end position="997"/>
    </location>
</feature>
<dbReference type="InterPro" id="IPR007110">
    <property type="entry name" value="Ig-like_dom"/>
</dbReference>
<dbReference type="EMBL" id="OU896718">
    <property type="protein sequence ID" value="CAG9815828.1"/>
    <property type="molecule type" value="Genomic_DNA"/>
</dbReference>
<organism evidence="21 22">
    <name type="scientific">Phaedon cochleariae</name>
    <name type="common">Mustard beetle</name>
    <dbReference type="NCBI Taxonomy" id="80249"/>
    <lineage>
        <taxon>Eukaryota</taxon>
        <taxon>Metazoa</taxon>
        <taxon>Ecdysozoa</taxon>
        <taxon>Arthropoda</taxon>
        <taxon>Hexapoda</taxon>
        <taxon>Insecta</taxon>
        <taxon>Pterygota</taxon>
        <taxon>Neoptera</taxon>
        <taxon>Endopterygota</taxon>
        <taxon>Coleoptera</taxon>
        <taxon>Polyphaga</taxon>
        <taxon>Cucujiformia</taxon>
        <taxon>Chrysomeloidea</taxon>
        <taxon>Chrysomelidae</taxon>
        <taxon>Chrysomelinae</taxon>
        <taxon>Chrysomelini</taxon>
        <taxon>Phaedon</taxon>
    </lineage>
</organism>
<dbReference type="PROSITE" id="PS50221">
    <property type="entry name" value="GAIN_B"/>
    <property type="match status" value="1"/>
</dbReference>
<evidence type="ECO:0000256" key="1">
    <source>
        <dbReference type="ARBA" id="ARBA00004141"/>
    </source>
</evidence>
<feature type="domain" description="G-protein coupled receptors family 2 profile 1" evidence="18">
    <location>
        <begin position="328"/>
        <end position="417"/>
    </location>
</feature>
<feature type="domain" description="GAIN-B" evidence="17">
    <location>
        <begin position="561"/>
        <end position="719"/>
    </location>
</feature>
<keyword evidence="13" id="KW-0393">Immunoglobulin domain</keyword>
<dbReference type="PROSITE" id="PS51450">
    <property type="entry name" value="LRR"/>
    <property type="match status" value="3"/>
</dbReference>
<evidence type="ECO:0000256" key="5">
    <source>
        <dbReference type="ARBA" id="ARBA00022729"/>
    </source>
</evidence>
<dbReference type="Gene3D" id="2.60.220.50">
    <property type="match status" value="1"/>
</dbReference>
<sequence>MLFLFIMKKIPVKMYLMYFCMLLATNIKTLSTEEKCPMKCSCKRNNQNDEYLRMACGGREEGKIFHLDELELLDLASELVQLNLSNNTLKSFSPKVELIVLQKLDLSNNQLTELQAQQFAEVPKLRRLDLSANSIRYIDLLAFDKLRHLERLKLNQNQISAIVLGTFDPLESIKQLDISNNPLVCDCSLLWLHDWSERTKNVKLMSNPKCASPSTFKGRSLRKLRIGDDIHCKSPAGTKGLPIVELKPRENQVVFEGDPLTIQCFAPSISDSLEAHSRLTIQWSWLGSDPKLFFSNLRIENETLGSAGKICSTLSVPKLEKNHTGVWNCLFSSIHGNYSKGLSIIVISDDTKYCPMTVVSNNKGIYNWPRTIVNHTVSIPCEILNLNYDASFQKATYSCTSSGEWANLNTSMCSYISDTTKILHQFSMVNESIEESAKHFKNYTSNVDIFRDVMDLVYAVSTIENYIKFAPAEHIGIIGANLVDSVNNLMELPADYIREADVEYDVCKRLVNATEFLAEISKSNLHKSNLALEVFKVKKEGFQGLKCSWYVNPNKRKDTLFSCVPSYKQDPAGFQGRGTDASVTIPHTLFQQLPATGGDASRKAYDVLVAMQSSNKLLPIDVGRYGQDDVTSAVVGVKLVGHTVRNLTEPVFIMLRMPSTTIYEVTPFTPVWWDPSLNNGTGKWSSAGCHFTHELQDHLVFSCENFGYYGLLQDVSSLESELILAKFKLSHPAIYIGTFILFASFLVVILTYLLCYVSIQIPKKAKHSLINMLIAIALLCFMYVFGIYQTEDVRVCQIVGMLLHYFTLSSLLWMCVAVNCMYKRLSKNDIINIQDDDLPLDQPIKKPILGLYLVGWGIGLIICGLSAAINMNEYASPGYCFLRSGPALSALYIPFVILFVFLLVFFLLIRCAIYNLDANGHLSEGTQATEHVDLDLLEPNFPNVDTRSVRSVSLKTASSEVEDPEHAPSAQLKAHVIFLLIYLMTWLSCAFATVPPFRIVSFEEDLFSIAYALLASTLGTFTVFFYCVARNDVRTQWAIVLRSLRRKRLCIRFRSRNVSDAFISVPQIQIQPLPLPPVCNIDNQISRSTSRSSAHTKTNSHASNVYKDAVDLNGSFSDHQGAKINNVNLVVLHRAQYRSNVIPNIIENPTNAAEVFYNPHQSTVARKFFKRQKRNMLKKTNLLKPPRDVNSDTASVFSEPNLKIKNMSENNIFGTNSKVNNTNIHVEFKRNIQQKNPNIFSDSTEEFDSVSNVPVAHLVYNAERLRKKELGKKKKYNVPNAQTSELSEKHMRSISQQCTLEYSSETISDSILDKNSPEKSLLPDQESFLTEANGGAALQRQQISSFSTLTDNDPNYCQIAELKGDSSRGNGYSSKKPEPFSSDVEGSSSRLFVNPSLDSRLGKGDGQSRASSVSVSDLDELYQQIRRGPQAKRSRNFYSMYNASPCLSDSEINSFVSDNRQRRKISHSHEDFDRLSDDVETTV</sequence>
<dbReference type="GO" id="GO:0004930">
    <property type="term" value="F:G protein-coupled receptor activity"/>
    <property type="evidence" value="ECO:0007669"/>
    <property type="project" value="UniProtKB-KW"/>
</dbReference>
<dbReference type="Proteomes" id="UP001153737">
    <property type="component" value="Chromosome 12"/>
</dbReference>
<gene>
    <name evidence="21" type="ORF">PHAECO_LOCUS3395</name>
</gene>
<evidence type="ECO:0000256" key="7">
    <source>
        <dbReference type="ARBA" id="ARBA00022989"/>
    </source>
</evidence>
<keyword evidence="22" id="KW-1185">Reference proteome</keyword>
<dbReference type="Pfam" id="PF00002">
    <property type="entry name" value="7tm_2"/>
    <property type="match status" value="1"/>
</dbReference>
<feature type="transmembrane region" description="Helical" evidence="15">
    <location>
        <begin position="1009"/>
        <end position="1029"/>
    </location>
</feature>